<evidence type="ECO:0000313" key="2">
    <source>
        <dbReference type="Proteomes" id="UP000620075"/>
    </source>
</evidence>
<dbReference type="RefSeq" id="WP_338179364.1">
    <property type="nucleotide sequence ID" value="NZ_JAEKNQ010000036.1"/>
</dbReference>
<comment type="caution">
    <text evidence="1">The sequence shown here is derived from an EMBL/GenBank/DDBJ whole genome shotgun (WGS) entry which is preliminary data.</text>
</comment>
<proteinExistence type="predicted"/>
<sequence>MSTTRTGSAPREMEDAVRDLTDIVEDGIELAFRLLGSVAKGPVIVVERMREQAPGGLFKRAGCGCDIPPPCWMPASLGELTDHACAGGTAIVRFRVTNCGAEQRQVRLEAVSPGHAVQVTGSPKNLGPMERAVLSASIAIPADADDESRYQILLWVRGCRDHFLRWTVKVGRRGAECCHELDVEDCPDLIHHWYDHFYCEHKCHGG</sequence>
<evidence type="ECO:0000313" key="1">
    <source>
        <dbReference type="EMBL" id="MBJ7603399.1"/>
    </source>
</evidence>
<protein>
    <submittedName>
        <fullName evidence="1">Uncharacterized protein</fullName>
    </submittedName>
</protein>
<dbReference type="EMBL" id="JAEKNQ010000036">
    <property type="protein sequence ID" value="MBJ7603399.1"/>
    <property type="molecule type" value="Genomic_DNA"/>
</dbReference>
<organism evidence="1 2">
    <name type="scientific">Candidatus Dormiibacter inghamiae</name>
    <dbReference type="NCBI Taxonomy" id="3127013"/>
    <lineage>
        <taxon>Bacteria</taxon>
        <taxon>Bacillati</taxon>
        <taxon>Candidatus Dormiibacterota</taxon>
        <taxon>Candidatus Dormibacteria</taxon>
        <taxon>Candidatus Dormibacterales</taxon>
        <taxon>Candidatus Dormibacteraceae</taxon>
        <taxon>Candidatus Dormiibacter</taxon>
    </lineage>
</organism>
<reference evidence="1 2" key="1">
    <citation type="submission" date="2020-10" db="EMBL/GenBank/DDBJ databases">
        <title>Ca. Dormibacterota MAGs.</title>
        <authorList>
            <person name="Montgomery K."/>
        </authorList>
    </citation>
    <scope>NUCLEOTIDE SEQUENCE [LARGE SCALE GENOMIC DNA]</scope>
    <source>
        <strain evidence="1">SC8811_S16_3</strain>
    </source>
</reference>
<name>A0A934KBF3_9BACT</name>
<accession>A0A934KBF3</accession>
<dbReference type="AlphaFoldDB" id="A0A934KBF3"/>
<gene>
    <name evidence="1" type="ORF">JF888_09465</name>
</gene>
<dbReference type="Proteomes" id="UP000620075">
    <property type="component" value="Unassembled WGS sequence"/>
</dbReference>